<feature type="coiled-coil region" evidence="1">
    <location>
        <begin position="305"/>
        <end position="361"/>
    </location>
</feature>
<feature type="chain" id="PRO_5044834655" evidence="3">
    <location>
        <begin position="21"/>
        <end position="440"/>
    </location>
</feature>
<dbReference type="PANTHER" id="PTHR33538:SF2">
    <property type="entry name" value="PROTEIN GAMETE EXPRESSED 1"/>
    <property type="match status" value="1"/>
</dbReference>
<organism evidence="4 5">
    <name type="scientific">Cyclostephanos tholiformis</name>
    <dbReference type="NCBI Taxonomy" id="382380"/>
    <lineage>
        <taxon>Eukaryota</taxon>
        <taxon>Sar</taxon>
        <taxon>Stramenopiles</taxon>
        <taxon>Ochrophyta</taxon>
        <taxon>Bacillariophyta</taxon>
        <taxon>Coscinodiscophyceae</taxon>
        <taxon>Thalassiosirophycidae</taxon>
        <taxon>Stephanodiscales</taxon>
        <taxon>Stephanodiscaceae</taxon>
        <taxon>Cyclostephanos</taxon>
    </lineage>
</organism>
<dbReference type="PANTHER" id="PTHR33538">
    <property type="entry name" value="PROTEIN GAMETE EXPRESSED 1"/>
    <property type="match status" value="1"/>
</dbReference>
<keyword evidence="5" id="KW-1185">Reference proteome</keyword>
<dbReference type="EMBL" id="JALLPB020000001">
    <property type="protein sequence ID" value="KAL3827656.1"/>
    <property type="molecule type" value="Genomic_DNA"/>
</dbReference>
<name>A0ABD3STC5_9STRA</name>
<keyword evidence="3" id="KW-0732">Signal</keyword>
<keyword evidence="1" id="KW-0175">Coiled coil</keyword>
<dbReference type="InterPro" id="IPR040346">
    <property type="entry name" value="GEX1/Brambleberry"/>
</dbReference>
<sequence>MGRIFVILWVLRTLPPSVDAVEASHSSLPSSGSRPLPGSGFGNHAIDSITAHVMNEIRNNQASARSAFASSSPECWMASINAVNQLSIGTDPSDGGDYQNHLTTSLGSSFCASMTVAQHDILALELTNCQLMRANLPFYDSNVIREGPDQMEVEGCLVGTGGLSPYDASSCFRLMSPYSFNLYNTFLFHTKELCSTLSEERTMMRKEEVTLQLLRASSAVSRQMEEAALAIEETASRAAAMMQEHTENMIREQREELQKIDIARRQGEHDSMRAAASTIEQTANLAASIMQEHTEKIVIDQREGLRREQESIRAAASDIEQMANRTASILQAQTESIMTKHEALEAALQKREREAATAVERMKTETASLISEQARHTASMMKELTEKIMMEQREELRRMNVARKQEEQDRAAAEARTREESIRAADSRLQEVSNLVRRAW</sequence>
<feature type="region of interest" description="Disordered" evidence="2">
    <location>
        <begin position="402"/>
        <end position="423"/>
    </location>
</feature>
<evidence type="ECO:0000256" key="2">
    <source>
        <dbReference type="SAM" id="MobiDB-lite"/>
    </source>
</evidence>
<evidence type="ECO:0000313" key="5">
    <source>
        <dbReference type="Proteomes" id="UP001530377"/>
    </source>
</evidence>
<gene>
    <name evidence="4" type="ORF">ACHAXA_000529</name>
</gene>
<reference evidence="4 5" key="1">
    <citation type="submission" date="2024-10" db="EMBL/GenBank/DDBJ databases">
        <title>Updated reference genomes for cyclostephanoid diatoms.</title>
        <authorList>
            <person name="Roberts W.R."/>
            <person name="Alverson A.J."/>
        </authorList>
    </citation>
    <scope>NUCLEOTIDE SEQUENCE [LARGE SCALE GENOMIC DNA]</scope>
    <source>
        <strain evidence="4 5">AJA228-03</strain>
    </source>
</reference>
<evidence type="ECO:0000313" key="4">
    <source>
        <dbReference type="EMBL" id="KAL3827656.1"/>
    </source>
</evidence>
<dbReference type="Proteomes" id="UP001530377">
    <property type="component" value="Unassembled WGS sequence"/>
</dbReference>
<proteinExistence type="predicted"/>
<comment type="caution">
    <text evidence="4">The sequence shown here is derived from an EMBL/GenBank/DDBJ whole genome shotgun (WGS) entry which is preliminary data.</text>
</comment>
<evidence type="ECO:0000256" key="1">
    <source>
        <dbReference type="SAM" id="Coils"/>
    </source>
</evidence>
<protein>
    <submittedName>
        <fullName evidence="4">Uncharacterized protein</fullName>
    </submittedName>
</protein>
<dbReference type="AlphaFoldDB" id="A0ABD3STC5"/>
<evidence type="ECO:0000256" key="3">
    <source>
        <dbReference type="SAM" id="SignalP"/>
    </source>
</evidence>
<feature type="signal peptide" evidence="3">
    <location>
        <begin position="1"/>
        <end position="20"/>
    </location>
</feature>
<accession>A0ABD3STC5</accession>